<feature type="binding site" evidence="9">
    <location>
        <position position="128"/>
    </location>
    <ligand>
        <name>Mg(2+)</name>
        <dbReference type="ChEBI" id="CHEBI:18420"/>
    </ligand>
</feature>
<dbReference type="GO" id="GO:0046872">
    <property type="term" value="F:metal ion binding"/>
    <property type="evidence" value="ECO:0007669"/>
    <property type="project" value="UniProtKB-KW"/>
</dbReference>
<dbReference type="GO" id="GO:0005737">
    <property type="term" value="C:cytoplasm"/>
    <property type="evidence" value="ECO:0007669"/>
    <property type="project" value="UniProtKB-SubCell"/>
</dbReference>
<comment type="catalytic activity">
    <reaction evidence="1 9">
        <text>Endonucleolytic cleavage to 5'-phosphomonoester.</text>
        <dbReference type="EC" id="3.1.26.3"/>
    </reaction>
</comment>
<evidence type="ECO:0000256" key="3">
    <source>
        <dbReference type="ARBA" id="ARBA00022552"/>
    </source>
</evidence>
<dbReference type="InterPro" id="IPR011907">
    <property type="entry name" value="RNase_III"/>
</dbReference>
<dbReference type="GO" id="GO:0006397">
    <property type="term" value="P:mRNA processing"/>
    <property type="evidence" value="ECO:0007669"/>
    <property type="project" value="UniProtKB-UniRule"/>
</dbReference>
<dbReference type="PROSITE" id="PS50137">
    <property type="entry name" value="DS_RBD"/>
    <property type="match status" value="1"/>
</dbReference>
<keyword evidence="4 9" id="KW-0507">mRNA processing</keyword>
<evidence type="ECO:0000256" key="7">
    <source>
        <dbReference type="ARBA" id="ARBA00022801"/>
    </source>
</evidence>
<dbReference type="PANTHER" id="PTHR11207:SF0">
    <property type="entry name" value="RIBONUCLEASE 3"/>
    <property type="match status" value="1"/>
</dbReference>
<evidence type="ECO:0000256" key="8">
    <source>
        <dbReference type="ARBA" id="ARBA00022884"/>
    </source>
</evidence>
<dbReference type="SMART" id="SM00358">
    <property type="entry name" value="DSRM"/>
    <property type="match status" value="1"/>
</dbReference>
<dbReference type="GO" id="GO:0019843">
    <property type="term" value="F:rRNA binding"/>
    <property type="evidence" value="ECO:0007669"/>
    <property type="project" value="UniProtKB-KW"/>
</dbReference>
<dbReference type="SUPFAM" id="SSF69065">
    <property type="entry name" value="RNase III domain-like"/>
    <property type="match status" value="1"/>
</dbReference>
<dbReference type="HAMAP" id="MF_00104">
    <property type="entry name" value="RNase_III"/>
    <property type="match status" value="1"/>
</dbReference>
<dbReference type="InterPro" id="IPR014720">
    <property type="entry name" value="dsRBD_dom"/>
</dbReference>
<evidence type="ECO:0000256" key="2">
    <source>
        <dbReference type="ARBA" id="ARBA00010183"/>
    </source>
</evidence>
<dbReference type="Gene3D" id="1.10.1520.10">
    <property type="entry name" value="Ribonuclease III domain"/>
    <property type="match status" value="1"/>
</dbReference>
<dbReference type="EC" id="3.1.26.3" evidence="9"/>
<dbReference type="GO" id="GO:0006364">
    <property type="term" value="P:rRNA processing"/>
    <property type="evidence" value="ECO:0007669"/>
    <property type="project" value="UniProtKB-UniRule"/>
</dbReference>
<dbReference type="GO" id="GO:0008033">
    <property type="term" value="P:tRNA processing"/>
    <property type="evidence" value="ECO:0007669"/>
    <property type="project" value="UniProtKB-KW"/>
</dbReference>
<keyword evidence="8 9" id="KW-0694">RNA-binding</keyword>
<dbReference type="Pfam" id="PF00035">
    <property type="entry name" value="dsrm"/>
    <property type="match status" value="1"/>
</dbReference>
<protein>
    <recommendedName>
        <fullName evidence="9">Ribonuclease 3</fullName>
        <ecNumber evidence="9">3.1.26.3</ecNumber>
    </recommendedName>
    <alternativeName>
        <fullName evidence="9">Ribonuclease III</fullName>
        <shortName evidence="9">RNase III</shortName>
    </alternativeName>
</protein>
<evidence type="ECO:0000256" key="4">
    <source>
        <dbReference type="ARBA" id="ARBA00022664"/>
    </source>
</evidence>
<evidence type="ECO:0000313" key="12">
    <source>
        <dbReference type="EMBL" id="EJF52835.1"/>
    </source>
</evidence>
<accession>J1I2B0</accession>
<feature type="active site" evidence="9">
    <location>
        <position position="64"/>
    </location>
</feature>
<feature type="active site" evidence="9">
    <location>
        <position position="131"/>
    </location>
</feature>
<evidence type="ECO:0000313" key="13">
    <source>
        <dbReference type="Proteomes" id="UP000005113"/>
    </source>
</evidence>
<feature type="binding site" evidence="9">
    <location>
        <position position="131"/>
    </location>
    <ligand>
        <name>Mg(2+)</name>
        <dbReference type="ChEBI" id="CHEBI:18420"/>
    </ligand>
</feature>
<comment type="cofactor">
    <cofactor evidence="9">
        <name>Mg(2+)</name>
        <dbReference type="ChEBI" id="CHEBI:18420"/>
    </cofactor>
</comment>
<evidence type="ECO:0000256" key="5">
    <source>
        <dbReference type="ARBA" id="ARBA00022722"/>
    </source>
</evidence>
<dbReference type="FunFam" id="1.10.1520.10:FF:000001">
    <property type="entry name" value="Ribonuclease 3"/>
    <property type="match status" value="1"/>
</dbReference>
<dbReference type="GO" id="GO:0004525">
    <property type="term" value="F:ribonuclease III activity"/>
    <property type="evidence" value="ECO:0007669"/>
    <property type="project" value="UniProtKB-UniRule"/>
</dbReference>
<dbReference type="CDD" id="cd00593">
    <property type="entry name" value="RIBOc"/>
    <property type="match status" value="1"/>
</dbReference>
<dbReference type="PROSITE" id="PS50142">
    <property type="entry name" value="RNASE_3_2"/>
    <property type="match status" value="1"/>
</dbReference>
<keyword evidence="5 9" id="KW-0540">Nuclease</keyword>
<comment type="subunit">
    <text evidence="9">Homodimer.</text>
</comment>
<dbReference type="EMBL" id="JH719942">
    <property type="protein sequence ID" value="EJF52835.1"/>
    <property type="molecule type" value="Genomic_DNA"/>
</dbReference>
<keyword evidence="7 9" id="KW-0378">Hydrolase</keyword>
<keyword evidence="9" id="KW-0819">tRNA processing</keyword>
<dbReference type="RefSeq" id="WP_002658081.1">
    <property type="nucleotide sequence ID" value="NZ_JH719942.1"/>
</dbReference>
<comment type="subcellular location">
    <subcellularLocation>
        <location evidence="9">Cytoplasm</location>
    </subcellularLocation>
</comment>
<feature type="domain" description="RNase III" evidence="11">
    <location>
        <begin position="17"/>
        <end position="142"/>
    </location>
</feature>
<evidence type="ECO:0000259" key="11">
    <source>
        <dbReference type="PROSITE" id="PS50142"/>
    </source>
</evidence>
<gene>
    <name evidence="9" type="primary">rnc</name>
    <name evidence="12" type="ORF">SapgrDRAFT_1110</name>
</gene>
<dbReference type="InterPro" id="IPR000999">
    <property type="entry name" value="RNase_III_dom"/>
</dbReference>
<feature type="domain" description="DRBM" evidence="10">
    <location>
        <begin position="170"/>
        <end position="244"/>
    </location>
</feature>
<dbReference type="Pfam" id="PF14622">
    <property type="entry name" value="Ribonucleas_3_3"/>
    <property type="match status" value="1"/>
</dbReference>
<keyword evidence="9" id="KW-0963">Cytoplasm</keyword>
<keyword evidence="9" id="KW-0479">Metal-binding</keyword>
<dbReference type="Gene3D" id="3.30.160.20">
    <property type="match status" value="1"/>
</dbReference>
<dbReference type="SMART" id="SM00535">
    <property type="entry name" value="RIBOc"/>
    <property type="match status" value="1"/>
</dbReference>
<evidence type="ECO:0000259" key="10">
    <source>
        <dbReference type="PROSITE" id="PS50137"/>
    </source>
</evidence>
<comment type="function">
    <text evidence="9">Digests double-stranded RNA. Involved in the processing of primary rRNA transcript to yield the immediate precursors to the large and small rRNAs (23S and 16S). Processes some mRNAs, and tRNAs when they are encoded in the rRNA operon. Processes pre-crRNA and tracrRNA of type II CRISPR loci if present in the organism.</text>
</comment>
<dbReference type="Proteomes" id="UP000005113">
    <property type="component" value="Unassembled WGS sequence"/>
</dbReference>
<dbReference type="GO" id="GO:0003725">
    <property type="term" value="F:double-stranded RNA binding"/>
    <property type="evidence" value="ECO:0007669"/>
    <property type="project" value="TreeGrafter"/>
</dbReference>
<dbReference type="InterPro" id="IPR036389">
    <property type="entry name" value="RNase_III_sf"/>
</dbReference>
<dbReference type="CDD" id="cd10845">
    <property type="entry name" value="DSRM_RNAse_III_family"/>
    <property type="match status" value="1"/>
</dbReference>
<dbReference type="HOGENOM" id="CLU_000907_1_0_10"/>
<keyword evidence="9" id="KW-0699">rRNA-binding</keyword>
<keyword evidence="6 9" id="KW-0255">Endonuclease</keyword>
<keyword evidence="9" id="KW-0460">Magnesium</keyword>
<sequence>MLKSYYNLYFSKQKAFARELKTILGFLPKHLPFYDRAFTHKSTANKQTEAKHSFDNERLEYLGDAILDAVIAEYLFRKYPTEDEGFLTQMRSKIVSRKTLNRVGAEMGLDDFLKARGLQRISPTVMGNCFEAFVGAIYLDKGYKAARKFIIHKMLQNHVDVHLLERIDNNFKSILLEFCQKDQKSLSYELIEQQKNDGKNKHHRQHRFKVAVLIDEKALAEATGPNKKTAEQNASKQALIKLGVVDKDGHKKE</sequence>
<dbReference type="PANTHER" id="PTHR11207">
    <property type="entry name" value="RIBONUCLEASE III"/>
    <property type="match status" value="1"/>
</dbReference>
<dbReference type="PROSITE" id="PS00517">
    <property type="entry name" value="RNASE_3_1"/>
    <property type="match status" value="1"/>
</dbReference>
<feature type="binding site" evidence="9">
    <location>
        <position position="60"/>
    </location>
    <ligand>
        <name>Mg(2+)</name>
        <dbReference type="ChEBI" id="CHEBI:18420"/>
    </ligand>
</feature>
<reference evidence="13" key="1">
    <citation type="journal article" date="2012" name="Stand. Genomic Sci.">
        <title>Permanent draft genome sequence of the gliding predator Saprospira grandis strain Sa g1 (= HR1).</title>
        <authorList>
            <person name="Mavromatis K."/>
            <person name="Chertkov O."/>
            <person name="Lapidus A."/>
            <person name="Nolan M."/>
            <person name="Lucas S."/>
            <person name="Tice H."/>
            <person name="Del Rio T.G."/>
            <person name="Cheng J.F."/>
            <person name="Han C."/>
            <person name="Tapia R."/>
            <person name="Bruce D."/>
            <person name="Goodwin L.A."/>
            <person name="Pitluck S."/>
            <person name="Huntemann M."/>
            <person name="Liolios K."/>
            <person name="Pagani I."/>
            <person name="Ivanova N."/>
            <person name="Mikhailova N."/>
            <person name="Pati A."/>
            <person name="Chen A."/>
            <person name="Palaniappan K."/>
            <person name="Land M."/>
            <person name="Brambilla E.M."/>
            <person name="Rohde M."/>
            <person name="Spring S."/>
            <person name="Goker M."/>
            <person name="Detter J.C."/>
            <person name="Bristow J."/>
            <person name="Eisen J.A."/>
            <person name="Markowitz V."/>
            <person name="Hugenholtz P."/>
            <person name="Kyrpides N.C."/>
            <person name="Klenk H.P."/>
            <person name="Woyke T."/>
        </authorList>
    </citation>
    <scope>NUCLEOTIDE SEQUENCE [LARGE SCALE GENOMIC DNA]</scope>
    <source>
        <strain evidence="13">DSM 2844</strain>
    </source>
</reference>
<dbReference type="OrthoDB" id="9805026at2"/>
<comment type="similarity">
    <text evidence="2">Belongs to the ribonuclease III family.</text>
</comment>
<proteinExistence type="inferred from homology"/>
<organism evidence="12 13">
    <name type="scientific">Saprospira grandis DSM 2844</name>
    <dbReference type="NCBI Taxonomy" id="694433"/>
    <lineage>
        <taxon>Bacteria</taxon>
        <taxon>Pseudomonadati</taxon>
        <taxon>Bacteroidota</taxon>
        <taxon>Saprospiria</taxon>
        <taxon>Saprospirales</taxon>
        <taxon>Saprospiraceae</taxon>
        <taxon>Saprospira</taxon>
    </lineage>
</organism>
<dbReference type="GO" id="GO:0010468">
    <property type="term" value="P:regulation of gene expression"/>
    <property type="evidence" value="ECO:0007669"/>
    <property type="project" value="TreeGrafter"/>
</dbReference>
<dbReference type="NCBIfam" id="TIGR02191">
    <property type="entry name" value="RNaseIII"/>
    <property type="match status" value="1"/>
</dbReference>
<evidence type="ECO:0000256" key="6">
    <source>
        <dbReference type="ARBA" id="ARBA00022759"/>
    </source>
</evidence>
<dbReference type="AlphaFoldDB" id="J1I2B0"/>
<dbReference type="SUPFAM" id="SSF54768">
    <property type="entry name" value="dsRNA-binding domain-like"/>
    <property type="match status" value="1"/>
</dbReference>
<name>J1I2B0_9BACT</name>
<evidence type="ECO:0000256" key="9">
    <source>
        <dbReference type="HAMAP-Rule" id="MF_00104"/>
    </source>
</evidence>
<evidence type="ECO:0000256" key="1">
    <source>
        <dbReference type="ARBA" id="ARBA00000109"/>
    </source>
</evidence>
<keyword evidence="3 9" id="KW-0698">rRNA processing</keyword>